<dbReference type="AlphaFoldDB" id="A0A5C5ZPZ4"/>
<gene>
    <name evidence="2" type="ORF">Pla52n_69010</name>
</gene>
<protein>
    <submittedName>
        <fullName evidence="2">Uncharacterized protein</fullName>
    </submittedName>
</protein>
<evidence type="ECO:0000313" key="3">
    <source>
        <dbReference type="Proteomes" id="UP000320176"/>
    </source>
</evidence>
<name>A0A5C5ZPZ4_9BACT</name>
<accession>A0A5C5ZPZ4</accession>
<evidence type="ECO:0000256" key="1">
    <source>
        <dbReference type="SAM" id="MobiDB-lite"/>
    </source>
</evidence>
<sequence>MDALQKPANSRASPENSPRYRRLSTGLLLSLVENPPRSLPRPTLPNREGEVVSHPPSGASGRVGNRAFSEISGEGMTGIV</sequence>
<dbReference type="Proteomes" id="UP000320176">
    <property type="component" value="Unassembled WGS sequence"/>
</dbReference>
<feature type="region of interest" description="Disordered" evidence="1">
    <location>
        <begin position="1"/>
        <end position="80"/>
    </location>
</feature>
<organism evidence="2 3">
    <name type="scientific">Stieleria varia</name>
    <dbReference type="NCBI Taxonomy" id="2528005"/>
    <lineage>
        <taxon>Bacteria</taxon>
        <taxon>Pseudomonadati</taxon>
        <taxon>Planctomycetota</taxon>
        <taxon>Planctomycetia</taxon>
        <taxon>Pirellulales</taxon>
        <taxon>Pirellulaceae</taxon>
        <taxon>Stieleria</taxon>
    </lineage>
</organism>
<comment type="caution">
    <text evidence="2">The sequence shown here is derived from an EMBL/GenBank/DDBJ whole genome shotgun (WGS) entry which is preliminary data.</text>
</comment>
<proteinExistence type="predicted"/>
<dbReference type="EMBL" id="SJPN01000027">
    <property type="protein sequence ID" value="TWT89168.1"/>
    <property type="molecule type" value="Genomic_DNA"/>
</dbReference>
<feature type="compositionally biased region" description="Polar residues" evidence="1">
    <location>
        <begin position="7"/>
        <end position="16"/>
    </location>
</feature>
<evidence type="ECO:0000313" key="2">
    <source>
        <dbReference type="EMBL" id="TWT89168.1"/>
    </source>
</evidence>
<reference evidence="2 3" key="1">
    <citation type="submission" date="2019-02" db="EMBL/GenBank/DDBJ databases">
        <title>Deep-cultivation of Planctomycetes and their phenomic and genomic characterization uncovers novel biology.</title>
        <authorList>
            <person name="Wiegand S."/>
            <person name="Jogler M."/>
            <person name="Boedeker C."/>
            <person name="Pinto D."/>
            <person name="Vollmers J."/>
            <person name="Rivas-Marin E."/>
            <person name="Kohn T."/>
            <person name="Peeters S.H."/>
            <person name="Heuer A."/>
            <person name="Rast P."/>
            <person name="Oberbeckmann S."/>
            <person name="Bunk B."/>
            <person name="Jeske O."/>
            <person name="Meyerdierks A."/>
            <person name="Storesund J.E."/>
            <person name="Kallscheuer N."/>
            <person name="Luecker S."/>
            <person name="Lage O.M."/>
            <person name="Pohl T."/>
            <person name="Merkel B.J."/>
            <person name="Hornburger P."/>
            <person name="Mueller R.-W."/>
            <person name="Bruemmer F."/>
            <person name="Labrenz M."/>
            <person name="Spormann A.M."/>
            <person name="Op Den Camp H."/>
            <person name="Overmann J."/>
            <person name="Amann R."/>
            <person name="Jetten M.S.M."/>
            <person name="Mascher T."/>
            <person name="Medema M.H."/>
            <person name="Devos D.P."/>
            <person name="Kaster A.-K."/>
            <person name="Ovreas L."/>
            <person name="Rohde M."/>
            <person name="Galperin M.Y."/>
            <person name="Jogler C."/>
        </authorList>
    </citation>
    <scope>NUCLEOTIDE SEQUENCE [LARGE SCALE GENOMIC DNA]</scope>
    <source>
        <strain evidence="2 3">Pla52n</strain>
    </source>
</reference>
<keyword evidence="3" id="KW-1185">Reference proteome</keyword>